<evidence type="ECO:0000313" key="9">
    <source>
        <dbReference type="EMBL" id="WNQ11201.1"/>
    </source>
</evidence>
<dbReference type="KEGG" id="paun:MJA45_26975"/>
<dbReference type="GO" id="GO:0016020">
    <property type="term" value="C:membrane"/>
    <property type="evidence" value="ECO:0007669"/>
    <property type="project" value="UniProtKB-SubCell"/>
</dbReference>
<sequence>MQFVRYESLRQYLRFYPVTSLIILINLVMFLIMEGYGSSRDPETLLKFGAMFSAPGFAPEWWRYVTAMFLHIGFEHLLFNMFALFVFAPPLERLIGHFRYAVFYLLSGVAGSAVSYGFQGTTYLGAGASGAIYGIYAAYLFFGLFRRDLQDKSSSQTVVLILVLGVIYSFVVPRVDLYAHLGGAVAGFLLAAVFSVGIRRLK</sequence>
<keyword evidence="3 7" id="KW-0812">Transmembrane</keyword>
<evidence type="ECO:0000313" key="10">
    <source>
        <dbReference type="Proteomes" id="UP001305702"/>
    </source>
</evidence>
<evidence type="ECO:0000256" key="3">
    <source>
        <dbReference type="ARBA" id="ARBA00022692"/>
    </source>
</evidence>
<dbReference type="GO" id="GO:0006508">
    <property type="term" value="P:proteolysis"/>
    <property type="evidence" value="ECO:0007669"/>
    <property type="project" value="UniProtKB-KW"/>
</dbReference>
<keyword evidence="4 9" id="KW-0378">Hydrolase</keyword>
<evidence type="ECO:0000256" key="5">
    <source>
        <dbReference type="ARBA" id="ARBA00022989"/>
    </source>
</evidence>
<dbReference type="InterPro" id="IPR022764">
    <property type="entry name" value="Peptidase_S54_rhomboid_dom"/>
</dbReference>
<evidence type="ECO:0000256" key="6">
    <source>
        <dbReference type="ARBA" id="ARBA00023136"/>
    </source>
</evidence>
<dbReference type="InterPro" id="IPR050925">
    <property type="entry name" value="Rhomboid_protease_S54"/>
</dbReference>
<gene>
    <name evidence="9" type="ORF">MJA45_26975</name>
</gene>
<evidence type="ECO:0000256" key="4">
    <source>
        <dbReference type="ARBA" id="ARBA00022801"/>
    </source>
</evidence>
<feature type="domain" description="Peptidase S54 rhomboid" evidence="8">
    <location>
        <begin position="60"/>
        <end position="195"/>
    </location>
</feature>
<keyword evidence="10" id="KW-1185">Reference proteome</keyword>
<comment type="similarity">
    <text evidence="2">Belongs to the peptidase S54 family.</text>
</comment>
<keyword evidence="6 7" id="KW-0472">Membrane</keyword>
<feature type="transmembrane region" description="Helical" evidence="7">
    <location>
        <begin position="12"/>
        <end position="33"/>
    </location>
</feature>
<dbReference type="EMBL" id="CP130318">
    <property type="protein sequence ID" value="WNQ11201.1"/>
    <property type="molecule type" value="Genomic_DNA"/>
</dbReference>
<dbReference type="AlphaFoldDB" id="A0AA96RF87"/>
<comment type="subcellular location">
    <subcellularLocation>
        <location evidence="1">Membrane</location>
        <topology evidence="1">Multi-pass membrane protein</topology>
    </subcellularLocation>
</comment>
<feature type="transmembrane region" description="Helical" evidence="7">
    <location>
        <begin position="61"/>
        <end position="88"/>
    </location>
</feature>
<feature type="transmembrane region" description="Helical" evidence="7">
    <location>
        <begin position="124"/>
        <end position="142"/>
    </location>
</feature>
<keyword evidence="5 7" id="KW-1133">Transmembrane helix</keyword>
<dbReference type="RefSeq" id="WP_315604977.1">
    <property type="nucleotide sequence ID" value="NZ_CP130318.1"/>
</dbReference>
<name>A0AA96RF87_9BACL</name>
<dbReference type="Pfam" id="PF01694">
    <property type="entry name" value="Rhomboid"/>
    <property type="match status" value="1"/>
</dbReference>
<dbReference type="PANTHER" id="PTHR43731">
    <property type="entry name" value="RHOMBOID PROTEASE"/>
    <property type="match status" value="1"/>
</dbReference>
<evidence type="ECO:0000256" key="1">
    <source>
        <dbReference type="ARBA" id="ARBA00004141"/>
    </source>
</evidence>
<dbReference type="Proteomes" id="UP001305702">
    <property type="component" value="Chromosome"/>
</dbReference>
<dbReference type="EC" id="3.4.21.-" evidence="9"/>
<proteinExistence type="inferred from homology"/>
<dbReference type="SUPFAM" id="SSF144091">
    <property type="entry name" value="Rhomboid-like"/>
    <property type="match status" value="1"/>
</dbReference>
<reference evidence="9 10" key="1">
    <citation type="submission" date="2022-02" db="EMBL/GenBank/DDBJ databases">
        <title>Paenibacillus sp. MBLB1776 Whole Genome Shotgun Sequencing.</title>
        <authorList>
            <person name="Hwang C.Y."/>
            <person name="Cho E.-S."/>
            <person name="Seo M.-J."/>
        </authorList>
    </citation>
    <scope>NUCLEOTIDE SEQUENCE [LARGE SCALE GENOMIC DNA]</scope>
    <source>
        <strain evidence="9 10">MBLB1776</strain>
    </source>
</reference>
<dbReference type="GO" id="GO:0004252">
    <property type="term" value="F:serine-type endopeptidase activity"/>
    <property type="evidence" value="ECO:0007669"/>
    <property type="project" value="InterPro"/>
</dbReference>
<feature type="transmembrane region" description="Helical" evidence="7">
    <location>
        <begin position="177"/>
        <end position="198"/>
    </location>
</feature>
<feature type="transmembrane region" description="Helical" evidence="7">
    <location>
        <begin position="100"/>
        <end position="118"/>
    </location>
</feature>
<accession>A0AA96RF87</accession>
<evidence type="ECO:0000256" key="2">
    <source>
        <dbReference type="ARBA" id="ARBA00009045"/>
    </source>
</evidence>
<dbReference type="Gene3D" id="1.20.1540.10">
    <property type="entry name" value="Rhomboid-like"/>
    <property type="match status" value="1"/>
</dbReference>
<feature type="transmembrane region" description="Helical" evidence="7">
    <location>
        <begin position="154"/>
        <end position="171"/>
    </location>
</feature>
<evidence type="ECO:0000256" key="7">
    <source>
        <dbReference type="SAM" id="Phobius"/>
    </source>
</evidence>
<dbReference type="InterPro" id="IPR035952">
    <property type="entry name" value="Rhomboid-like_sf"/>
</dbReference>
<evidence type="ECO:0000259" key="8">
    <source>
        <dbReference type="Pfam" id="PF01694"/>
    </source>
</evidence>
<protein>
    <submittedName>
        <fullName evidence="9">Rhomboid family intramembrane serine protease</fullName>
        <ecNumber evidence="9">3.4.21.-</ecNumber>
    </submittedName>
</protein>
<organism evidence="9 10">
    <name type="scientific">Paenibacillus aurantius</name>
    <dbReference type="NCBI Taxonomy" id="2918900"/>
    <lineage>
        <taxon>Bacteria</taxon>
        <taxon>Bacillati</taxon>
        <taxon>Bacillota</taxon>
        <taxon>Bacilli</taxon>
        <taxon>Bacillales</taxon>
        <taxon>Paenibacillaceae</taxon>
        <taxon>Paenibacillus</taxon>
    </lineage>
</organism>
<keyword evidence="9" id="KW-0645">Protease</keyword>
<dbReference type="PANTHER" id="PTHR43731:SF14">
    <property type="entry name" value="PRESENILIN-ASSOCIATED RHOMBOID-LIKE PROTEIN, MITOCHONDRIAL"/>
    <property type="match status" value="1"/>
</dbReference>